<dbReference type="Pfam" id="PF02631">
    <property type="entry name" value="RecX_HTH2"/>
    <property type="match status" value="1"/>
</dbReference>
<dbReference type="PANTHER" id="PTHR33602:SF1">
    <property type="entry name" value="REGULATORY PROTEIN RECX FAMILY PROTEIN"/>
    <property type="match status" value="1"/>
</dbReference>
<sequence length="168" mass="18945">MPDPDELSDDEWYERGREVVLTKLDSRAHTRGELGIAMSRNGVPEQVQHQVLDRFEELGLIDDGNFAMQWVESRHGARGLSRRAVAMELSRKGVAPDVIDEAVNHISDDDEARAAVELARKKFRTSASVPEPRLTRRVAAALARKGYGPDITWQAVRQVKEELGDDEW</sequence>
<evidence type="ECO:0000256" key="3">
    <source>
        <dbReference type="ARBA" id="ARBA00018111"/>
    </source>
</evidence>
<dbReference type="PANTHER" id="PTHR33602">
    <property type="entry name" value="REGULATORY PROTEIN RECX FAMILY PROTEIN"/>
    <property type="match status" value="1"/>
</dbReference>
<comment type="caution">
    <text evidence="8">The sequence shown here is derived from an EMBL/GenBank/DDBJ whole genome shotgun (WGS) entry which is preliminary data.</text>
</comment>
<name>A0A9X5LRS3_9ACTN</name>
<dbReference type="InterPro" id="IPR003783">
    <property type="entry name" value="Regulatory_RecX"/>
</dbReference>
<dbReference type="InterPro" id="IPR053925">
    <property type="entry name" value="RecX_HTH_3rd"/>
</dbReference>
<dbReference type="InterPro" id="IPR053924">
    <property type="entry name" value="RecX_HTH_2nd"/>
</dbReference>
<comment type="subcellular location">
    <subcellularLocation>
        <location evidence="1 5">Cytoplasm</location>
    </subcellularLocation>
</comment>
<evidence type="ECO:0000256" key="5">
    <source>
        <dbReference type="HAMAP-Rule" id="MF_01114"/>
    </source>
</evidence>
<reference evidence="8" key="1">
    <citation type="submission" date="2014-05" db="EMBL/GenBank/DDBJ databases">
        <authorList>
            <person name="Jahns A.C."/>
            <person name="Eilers H."/>
            <person name="Alexeyev O.A."/>
        </authorList>
    </citation>
    <scope>NUCLEOTIDE SEQUENCE [LARGE SCALE GENOMIC DNA]</scope>
    <source>
        <strain evidence="8">DSM 20700</strain>
    </source>
</reference>
<proteinExistence type="inferred from homology"/>
<dbReference type="Pfam" id="PF21981">
    <property type="entry name" value="RecX_HTH3"/>
    <property type="match status" value="1"/>
</dbReference>
<dbReference type="AlphaFoldDB" id="A0A9X5LRS3"/>
<organism evidence="8">
    <name type="scientific">Cutibacterium granulosum DSM 20700</name>
    <dbReference type="NCBI Taxonomy" id="1160719"/>
    <lineage>
        <taxon>Bacteria</taxon>
        <taxon>Bacillati</taxon>
        <taxon>Actinomycetota</taxon>
        <taxon>Actinomycetes</taxon>
        <taxon>Propionibacteriales</taxon>
        <taxon>Propionibacteriaceae</taxon>
        <taxon>Cutibacterium</taxon>
    </lineage>
</organism>
<dbReference type="EMBL" id="JNBU01000034">
    <property type="protein sequence ID" value="OCT42234.1"/>
    <property type="molecule type" value="Genomic_DNA"/>
</dbReference>
<comment type="similarity">
    <text evidence="2 5">Belongs to the RecX family.</text>
</comment>
<feature type="domain" description="RecX second three-helical" evidence="6">
    <location>
        <begin position="62"/>
        <end position="102"/>
    </location>
</feature>
<evidence type="ECO:0000256" key="4">
    <source>
        <dbReference type="ARBA" id="ARBA00022490"/>
    </source>
</evidence>
<dbReference type="GO" id="GO:0005737">
    <property type="term" value="C:cytoplasm"/>
    <property type="evidence" value="ECO:0007669"/>
    <property type="project" value="UniProtKB-SubCell"/>
</dbReference>
<evidence type="ECO:0000256" key="2">
    <source>
        <dbReference type="ARBA" id="ARBA00009695"/>
    </source>
</evidence>
<dbReference type="InterPro" id="IPR036388">
    <property type="entry name" value="WH-like_DNA-bd_sf"/>
</dbReference>
<dbReference type="GO" id="GO:0006282">
    <property type="term" value="P:regulation of DNA repair"/>
    <property type="evidence" value="ECO:0007669"/>
    <property type="project" value="UniProtKB-UniRule"/>
</dbReference>
<dbReference type="HAMAP" id="MF_01114">
    <property type="entry name" value="RecX"/>
    <property type="match status" value="1"/>
</dbReference>
<comment type="function">
    <text evidence="5">Modulates RecA activity.</text>
</comment>
<dbReference type="Gene3D" id="1.10.10.10">
    <property type="entry name" value="Winged helix-like DNA-binding domain superfamily/Winged helix DNA-binding domain"/>
    <property type="match status" value="2"/>
</dbReference>
<gene>
    <name evidence="5" type="primary">recX</name>
    <name evidence="8" type="ORF">L860_11525</name>
</gene>
<evidence type="ECO:0000313" key="8">
    <source>
        <dbReference type="EMBL" id="OCT42234.1"/>
    </source>
</evidence>
<evidence type="ECO:0000259" key="7">
    <source>
        <dbReference type="Pfam" id="PF21981"/>
    </source>
</evidence>
<evidence type="ECO:0000256" key="1">
    <source>
        <dbReference type="ARBA" id="ARBA00004496"/>
    </source>
</evidence>
<evidence type="ECO:0000259" key="6">
    <source>
        <dbReference type="Pfam" id="PF02631"/>
    </source>
</evidence>
<protein>
    <recommendedName>
        <fullName evidence="3 5">Regulatory protein RecX</fullName>
    </recommendedName>
</protein>
<keyword evidence="4 5" id="KW-0963">Cytoplasm</keyword>
<accession>A0A9X5LRS3</accession>
<dbReference type="OrthoDB" id="5244465at2"/>
<feature type="domain" description="RecX third three-helical" evidence="7">
    <location>
        <begin position="109"/>
        <end position="156"/>
    </location>
</feature>